<comment type="similarity">
    <text evidence="2">Belongs to the peptidase M13 family.</text>
</comment>
<dbReference type="InterPro" id="IPR008753">
    <property type="entry name" value="Peptidase_M13_N"/>
</dbReference>
<dbReference type="EMBL" id="OC919558">
    <property type="protein sequence ID" value="CAD7651543.1"/>
    <property type="molecule type" value="Genomic_DNA"/>
</dbReference>
<gene>
    <name evidence="11" type="ORF">ONB1V03_LOCUS8352</name>
</gene>
<comment type="cofactor">
    <cofactor evidence="1">
        <name>Zn(2+)</name>
        <dbReference type="ChEBI" id="CHEBI:29105"/>
    </cofactor>
</comment>
<evidence type="ECO:0000313" key="11">
    <source>
        <dbReference type="EMBL" id="CAD7651543.1"/>
    </source>
</evidence>
<keyword evidence="4" id="KW-0479">Metal-binding</keyword>
<keyword evidence="7" id="KW-0482">Metalloprotease</keyword>
<dbReference type="Pfam" id="PF05649">
    <property type="entry name" value="Peptidase_M13_N"/>
    <property type="match status" value="1"/>
</dbReference>
<dbReference type="InterPro" id="IPR018497">
    <property type="entry name" value="Peptidase_M13_C"/>
</dbReference>
<dbReference type="PROSITE" id="PS51885">
    <property type="entry name" value="NEPRILYSIN"/>
    <property type="match status" value="1"/>
</dbReference>
<evidence type="ECO:0000256" key="6">
    <source>
        <dbReference type="ARBA" id="ARBA00022833"/>
    </source>
</evidence>
<reference evidence="11" key="1">
    <citation type="submission" date="2020-11" db="EMBL/GenBank/DDBJ databases">
        <authorList>
            <person name="Tran Van P."/>
        </authorList>
    </citation>
    <scope>NUCLEOTIDE SEQUENCE</scope>
</reference>
<keyword evidence="5" id="KW-0378">Hydrolase</keyword>
<dbReference type="Pfam" id="PF01431">
    <property type="entry name" value="Peptidase_M13"/>
    <property type="match status" value="1"/>
</dbReference>
<dbReference type="InterPro" id="IPR000718">
    <property type="entry name" value="Peptidase_M13"/>
</dbReference>
<dbReference type="CDD" id="cd08662">
    <property type="entry name" value="M13"/>
    <property type="match status" value="1"/>
</dbReference>
<evidence type="ECO:0000256" key="5">
    <source>
        <dbReference type="ARBA" id="ARBA00022801"/>
    </source>
</evidence>
<accession>A0A7R9M1W5</accession>
<proteinExistence type="inferred from homology"/>
<evidence type="ECO:0000256" key="4">
    <source>
        <dbReference type="ARBA" id="ARBA00022723"/>
    </source>
</evidence>
<dbReference type="GO" id="GO:0046872">
    <property type="term" value="F:metal ion binding"/>
    <property type="evidence" value="ECO:0007669"/>
    <property type="project" value="UniProtKB-KW"/>
</dbReference>
<feature type="chain" id="PRO_5036211377" evidence="8">
    <location>
        <begin position="18"/>
        <end position="640"/>
    </location>
</feature>
<dbReference type="GO" id="GO:0005886">
    <property type="term" value="C:plasma membrane"/>
    <property type="evidence" value="ECO:0007669"/>
    <property type="project" value="TreeGrafter"/>
</dbReference>
<dbReference type="InterPro" id="IPR042089">
    <property type="entry name" value="Peptidase_M13_dom_2"/>
</dbReference>
<name>A0A7R9M1W5_9ACAR</name>
<feature type="signal peptide" evidence="8">
    <location>
        <begin position="1"/>
        <end position="17"/>
    </location>
</feature>
<keyword evidence="8" id="KW-0732">Signal</keyword>
<sequence>MGFICVILLLLLIVCLYYLFHPEYKCRSIDENKCYNKECISSAASILNTLNTNINPCDDFYEYSCGNSIDHRRPINLMNQSHYNSGLQLKNLIESLIDDKQPRYIQNLVKYYRSCLDEDLIGKLDVKPLTDIIGRLRGWPVLNSTQWFSNANHYHWLNTYIMMREIGITANSLIDLKVEKDVRNSSRFIAHIDQPVFNINITDNNQLDQYTKLMVTIATMMGVYETDARNEWLSVLEFEMKLIKFSLSSKDHQNNTYHSNSYMKVSQLKSLAPNINWIQFFTEFVRQPIENHVNISDLEVIVLAPNYIKELNQILVKTDKKVLANYLIWKVIYQYIPLLGRRWREPLETYLLNTDPNYTKENRWQTCLKQLQTYMPLALGNIYLKHNTNRKSEIEVISMINDIKESFIEIVDKYKWMSDGVKSKANEKIKLMKLGIGFPQDVRDDNQMDNWLTHILYHLNLERGVNPADIIIKYRGEDNTLLISNLIIDGLYREDVPMSLNFGSFGVLISEQMLNILSEVGRLYDENGVYGKWWDTVSDNGFDTRIKCFHKKIKHFDDMTTGMHLSDRYKLIEKYITDMTLLKQTLMAYRAHTKQMGPQLGLIGLNHTSEQLFWISAVNTYYNDRLDYQDNNSYDMMKYR</sequence>
<feature type="domain" description="Peptidase M13 N-terminal" evidence="10">
    <location>
        <begin position="56"/>
        <end position="439"/>
    </location>
</feature>
<protein>
    <submittedName>
        <fullName evidence="11">Uncharacterized protein</fullName>
    </submittedName>
</protein>
<keyword evidence="3" id="KW-0645">Protease</keyword>
<evidence type="ECO:0000256" key="7">
    <source>
        <dbReference type="ARBA" id="ARBA00023049"/>
    </source>
</evidence>
<dbReference type="AlphaFoldDB" id="A0A7R9M1W5"/>
<keyword evidence="12" id="KW-1185">Reference proteome</keyword>
<evidence type="ECO:0000313" key="12">
    <source>
        <dbReference type="Proteomes" id="UP000728032"/>
    </source>
</evidence>
<dbReference type="PANTHER" id="PTHR11733:SF167">
    <property type="entry name" value="FI17812P1-RELATED"/>
    <property type="match status" value="1"/>
</dbReference>
<dbReference type="Gene3D" id="1.10.1380.10">
    <property type="entry name" value="Neutral endopeptidase , domain2"/>
    <property type="match status" value="1"/>
</dbReference>
<dbReference type="GO" id="GO:0004222">
    <property type="term" value="F:metalloendopeptidase activity"/>
    <property type="evidence" value="ECO:0007669"/>
    <property type="project" value="InterPro"/>
</dbReference>
<dbReference type="GO" id="GO:0016485">
    <property type="term" value="P:protein processing"/>
    <property type="evidence" value="ECO:0007669"/>
    <property type="project" value="TreeGrafter"/>
</dbReference>
<dbReference type="OrthoDB" id="6696837at2759"/>
<evidence type="ECO:0000256" key="2">
    <source>
        <dbReference type="ARBA" id="ARBA00007357"/>
    </source>
</evidence>
<evidence type="ECO:0000256" key="8">
    <source>
        <dbReference type="SAM" id="SignalP"/>
    </source>
</evidence>
<evidence type="ECO:0000259" key="10">
    <source>
        <dbReference type="Pfam" id="PF05649"/>
    </source>
</evidence>
<organism evidence="11">
    <name type="scientific">Oppiella nova</name>
    <dbReference type="NCBI Taxonomy" id="334625"/>
    <lineage>
        <taxon>Eukaryota</taxon>
        <taxon>Metazoa</taxon>
        <taxon>Ecdysozoa</taxon>
        <taxon>Arthropoda</taxon>
        <taxon>Chelicerata</taxon>
        <taxon>Arachnida</taxon>
        <taxon>Acari</taxon>
        <taxon>Acariformes</taxon>
        <taxon>Sarcoptiformes</taxon>
        <taxon>Oribatida</taxon>
        <taxon>Brachypylina</taxon>
        <taxon>Oppioidea</taxon>
        <taxon>Oppiidae</taxon>
        <taxon>Oppiella</taxon>
    </lineage>
</organism>
<dbReference type="PANTHER" id="PTHR11733">
    <property type="entry name" value="ZINC METALLOPROTEASE FAMILY M13 NEPRILYSIN-RELATED"/>
    <property type="match status" value="1"/>
</dbReference>
<evidence type="ECO:0000256" key="3">
    <source>
        <dbReference type="ARBA" id="ARBA00022670"/>
    </source>
</evidence>
<evidence type="ECO:0000259" key="9">
    <source>
        <dbReference type="Pfam" id="PF01431"/>
    </source>
</evidence>
<keyword evidence="6" id="KW-0862">Zinc</keyword>
<evidence type="ECO:0000256" key="1">
    <source>
        <dbReference type="ARBA" id="ARBA00001947"/>
    </source>
</evidence>
<dbReference type="Proteomes" id="UP000728032">
    <property type="component" value="Unassembled WGS sequence"/>
</dbReference>
<feature type="domain" description="Peptidase M13 C-terminal" evidence="9">
    <location>
        <begin position="474"/>
        <end position="624"/>
    </location>
</feature>
<dbReference type="EMBL" id="CAJPVJ010004733">
    <property type="protein sequence ID" value="CAG2168868.1"/>
    <property type="molecule type" value="Genomic_DNA"/>
</dbReference>
<dbReference type="SUPFAM" id="SSF55486">
    <property type="entry name" value="Metalloproteases ('zincins'), catalytic domain"/>
    <property type="match status" value="1"/>
</dbReference>